<dbReference type="AlphaFoldDB" id="A0AAV5T429"/>
<evidence type="ECO:0000313" key="1">
    <source>
        <dbReference type="EMBL" id="GMS86451.1"/>
    </source>
</evidence>
<dbReference type="Proteomes" id="UP001432027">
    <property type="component" value="Unassembled WGS sequence"/>
</dbReference>
<sequence>MCEICKSGMCSLVCDGQVYVYRVCDDPFRDRKPLAVPVDMLKSLGLMALHGETAIFTKIAFEPIMPSVTRMG</sequence>
<accession>A0AAV5T429</accession>
<feature type="non-terminal residue" evidence="1">
    <location>
        <position position="72"/>
    </location>
</feature>
<proteinExistence type="predicted"/>
<keyword evidence="2" id="KW-1185">Reference proteome</keyword>
<evidence type="ECO:0000313" key="2">
    <source>
        <dbReference type="Proteomes" id="UP001432027"/>
    </source>
</evidence>
<organism evidence="1 2">
    <name type="scientific">Pristionchus entomophagus</name>
    <dbReference type="NCBI Taxonomy" id="358040"/>
    <lineage>
        <taxon>Eukaryota</taxon>
        <taxon>Metazoa</taxon>
        <taxon>Ecdysozoa</taxon>
        <taxon>Nematoda</taxon>
        <taxon>Chromadorea</taxon>
        <taxon>Rhabditida</taxon>
        <taxon>Rhabditina</taxon>
        <taxon>Diplogasteromorpha</taxon>
        <taxon>Diplogasteroidea</taxon>
        <taxon>Neodiplogasteridae</taxon>
        <taxon>Pristionchus</taxon>
    </lineage>
</organism>
<name>A0AAV5T429_9BILA</name>
<reference evidence="1" key="1">
    <citation type="submission" date="2023-10" db="EMBL/GenBank/DDBJ databases">
        <title>Genome assembly of Pristionchus species.</title>
        <authorList>
            <person name="Yoshida K."/>
            <person name="Sommer R.J."/>
        </authorList>
    </citation>
    <scope>NUCLEOTIDE SEQUENCE</scope>
    <source>
        <strain evidence="1">RS0144</strain>
    </source>
</reference>
<gene>
    <name evidence="1" type="ORF">PENTCL1PPCAC_8627</name>
</gene>
<protein>
    <submittedName>
        <fullName evidence="1">Uncharacterized protein</fullName>
    </submittedName>
</protein>
<dbReference type="EMBL" id="BTSX01000002">
    <property type="protein sequence ID" value="GMS86451.1"/>
    <property type="molecule type" value="Genomic_DNA"/>
</dbReference>
<comment type="caution">
    <text evidence="1">The sequence shown here is derived from an EMBL/GenBank/DDBJ whole genome shotgun (WGS) entry which is preliminary data.</text>
</comment>